<evidence type="ECO:0000313" key="2">
    <source>
        <dbReference type="Proteomes" id="UP000177187"/>
    </source>
</evidence>
<dbReference type="EMBL" id="MFAF01000034">
    <property type="protein sequence ID" value="OGD78477.1"/>
    <property type="molecule type" value="Genomic_DNA"/>
</dbReference>
<organism evidence="1 2">
    <name type="scientific">Candidatus Coatesbacteria bacterium RBG_13_66_14</name>
    <dbReference type="NCBI Taxonomy" id="1817816"/>
    <lineage>
        <taxon>Bacteria</taxon>
        <taxon>Candidatus Coatesiibacteriota</taxon>
    </lineage>
</organism>
<dbReference type="Proteomes" id="UP000177187">
    <property type="component" value="Unassembled WGS sequence"/>
</dbReference>
<sequence length="353" mass="38140">MRRHGLVAACLNVIKGPIVSAEWDIKDPDGGLAEALIEQLRPLWRRLVSQALTALDFGYAAFELVYDAGGEGVRLLETRALDPGTVEPLLDGDGRRAGLRWRGADGTVDLDAAKSLWLVHAGEFGDPWGESHLAPAWPFWQALTYAVVYGNRWLERHALPPAVVRYPAELTVDSEGKSAPANETRALELAKRINSEHPAVALPQPAEAGQPGWEIELLQGAADVSPLLDWVSYLSKMLVTSLFVPEKALYQDGDRGSLALVSEQVNTFLLTLDGIARELAEQISTGLLEPLAGLVGRPGARPSLVIASMAGSRRTLYKELLVELIHQGKIDLAVEQIAAELGLSLAEAGSNKM</sequence>
<proteinExistence type="predicted"/>
<name>A0A1F5FFZ6_9BACT</name>
<comment type="caution">
    <text evidence="1">The sequence shown here is derived from an EMBL/GenBank/DDBJ whole genome shotgun (WGS) entry which is preliminary data.</text>
</comment>
<reference evidence="1 2" key="1">
    <citation type="journal article" date="2016" name="Nat. Commun.">
        <title>Thousands of microbial genomes shed light on interconnected biogeochemical processes in an aquifer system.</title>
        <authorList>
            <person name="Anantharaman K."/>
            <person name="Brown C.T."/>
            <person name="Hug L.A."/>
            <person name="Sharon I."/>
            <person name="Castelle C.J."/>
            <person name="Probst A.J."/>
            <person name="Thomas B.C."/>
            <person name="Singh A."/>
            <person name="Wilkins M.J."/>
            <person name="Karaoz U."/>
            <person name="Brodie E.L."/>
            <person name="Williams K.H."/>
            <person name="Hubbard S.S."/>
            <person name="Banfield J.F."/>
        </authorList>
    </citation>
    <scope>NUCLEOTIDE SEQUENCE [LARGE SCALE GENOMIC DNA]</scope>
</reference>
<dbReference type="STRING" id="1817816.A2Y64_09355"/>
<evidence type="ECO:0008006" key="3">
    <source>
        <dbReference type="Google" id="ProtNLM"/>
    </source>
</evidence>
<dbReference type="AlphaFoldDB" id="A0A1F5FFZ6"/>
<dbReference type="Pfam" id="PF06074">
    <property type="entry name" value="Portal_Mu"/>
    <property type="match status" value="1"/>
</dbReference>
<protein>
    <recommendedName>
        <fullName evidence="3">Phage portal protein</fullName>
    </recommendedName>
</protein>
<evidence type="ECO:0000313" key="1">
    <source>
        <dbReference type="EMBL" id="OGD78477.1"/>
    </source>
</evidence>
<gene>
    <name evidence="1" type="ORF">A2Y64_09355</name>
</gene>
<accession>A0A1F5FFZ6</accession>
<dbReference type="InterPro" id="IPR009279">
    <property type="entry name" value="Portal_Mu"/>
</dbReference>